<accession>A0A816XHB9</accession>
<dbReference type="AlphaFoldDB" id="A0A816XHB9"/>
<dbReference type="InterPro" id="IPR045249">
    <property type="entry name" value="HARBI1-like"/>
</dbReference>
<feature type="non-terminal residue" evidence="2">
    <location>
        <position position="1"/>
    </location>
</feature>
<evidence type="ECO:0000259" key="1">
    <source>
        <dbReference type="Pfam" id="PF26138"/>
    </source>
</evidence>
<dbReference type="EMBL" id="HG994356">
    <property type="protein sequence ID" value="CAF2145383.1"/>
    <property type="molecule type" value="Genomic_DNA"/>
</dbReference>
<name>A0A816XHB9_BRANA</name>
<gene>
    <name evidence="2" type="ORF">DARMORV10_A02P43830.1</name>
</gene>
<feature type="domain" description="DUF8040" evidence="1">
    <location>
        <begin position="2"/>
        <end position="59"/>
    </location>
</feature>
<protein>
    <submittedName>
        <fullName evidence="2">(rape) hypothetical protein</fullName>
    </submittedName>
</protein>
<dbReference type="InterPro" id="IPR058353">
    <property type="entry name" value="DUF8040"/>
</dbReference>
<proteinExistence type="predicted"/>
<organism evidence="2">
    <name type="scientific">Brassica napus</name>
    <name type="common">Rape</name>
    <dbReference type="NCBI Taxonomy" id="3708"/>
    <lineage>
        <taxon>Eukaryota</taxon>
        <taxon>Viridiplantae</taxon>
        <taxon>Streptophyta</taxon>
        <taxon>Embryophyta</taxon>
        <taxon>Tracheophyta</taxon>
        <taxon>Spermatophyta</taxon>
        <taxon>Magnoliopsida</taxon>
        <taxon>eudicotyledons</taxon>
        <taxon>Gunneridae</taxon>
        <taxon>Pentapetalae</taxon>
        <taxon>rosids</taxon>
        <taxon>malvids</taxon>
        <taxon>Brassicales</taxon>
        <taxon>Brassicaceae</taxon>
        <taxon>Brassiceae</taxon>
        <taxon>Brassica</taxon>
    </lineage>
</organism>
<dbReference type="Pfam" id="PF26138">
    <property type="entry name" value="DUF8040"/>
    <property type="match status" value="1"/>
</dbReference>
<dbReference type="PANTHER" id="PTHR22930">
    <property type="match status" value="1"/>
</dbReference>
<dbReference type="PANTHER" id="PTHR22930:SF281">
    <property type="entry name" value="NUCLEASE"/>
    <property type="match status" value="1"/>
</dbReference>
<sequence>EKLKDDYQLKETDNVSIEESVAIFLNICAQNATQRYVGKIFGHSQETISRKFHEVLSALEKMAVDLLRPGPNELTQPHPRLQSNRNYWPYFKGFIGAIDRTHVPVTIAGKDSEKYWNRKSDTSINVLAICNMDMLSLVRPVVIKKCLTNDILRYDLLLKGLLVCGKENGGF</sequence>
<dbReference type="Proteomes" id="UP001295469">
    <property type="component" value="Chromosome A02"/>
</dbReference>
<reference evidence="2" key="1">
    <citation type="submission" date="2021-01" db="EMBL/GenBank/DDBJ databases">
        <authorList>
            <consortium name="Genoscope - CEA"/>
            <person name="William W."/>
        </authorList>
    </citation>
    <scope>NUCLEOTIDE SEQUENCE</scope>
</reference>
<evidence type="ECO:0000313" key="2">
    <source>
        <dbReference type="EMBL" id="CAF2145383.1"/>
    </source>
</evidence>